<evidence type="ECO:0000313" key="10">
    <source>
        <dbReference type="Proteomes" id="UP001209318"/>
    </source>
</evidence>
<evidence type="ECO:0000256" key="2">
    <source>
        <dbReference type="ARBA" id="ARBA00022741"/>
    </source>
</evidence>
<dbReference type="InterPro" id="IPR027417">
    <property type="entry name" value="P-loop_NTPase"/>
</dbReference>
<dbReference type="GO" id="GO:0016887">
    <property type="term" value="F:ATP hydrolysis activity"/>
    <property type="evidence" value="ECO:0007669"/>
    <property type="project" value="InterPro"/>
</dbReference>
<dbReference type="RefSeq" id="WP_263071245.1">
    <property type="nucleotide sequence ID" value="NZ_JAOUSF010000001.1"/>
</dbReference>
<dbReference type="PANTHER" id="PTHR48102:SF3">
    <property type="entry name" value="ATP-DEPENDENT PROTEASE ATPASE SUBUNIT HSLU"/>
    <property type="match status" value="1"/>
</dbReference>
<dbReference type="InterPro" id="IPR003593">
    <property type="entry name" value="AAA+_ATPase"/>
</dbReference>
<dbReference type="InterPro" id="IPR004491">
    <property type="entry name" value="HslU"/>
</dbReference>
<dbReference type="EMBL" id="JAOUSF010000001">
    <property type="protein sequence ID" value="MCU9612112.1"/>
    <property type="molecule type" value="Genomic_DNA"/>
</dbReference>
<comment type="subcellular location">
    <subcellularLocation>
        <location evidence="5">Cytoplasm</location>
    </subcellularLocation>
</comment>
<dbReference type="GO" id="GO:0043335">
    <property type="term" value="P:protein unfolding"/>
    <property type="evidence" value="ECO:0007669"/>
    <property type="project" value="UniProtKB-UniRule"/>
</dbReference>
<dbReference type="Proteomes" id="UP001209318">
    <property type="component" value="Unassembled WGS sequence"/>
</dbReference>
<evidence type="ECO:0000256" key="3">
    <source>
        <dbReference type="ARBA" id="ARBA00022840"/>
    </source>
</evidence>
<dbReference type="Pfam" id="PF00004">
    <property type="entry name" value="AAA"/>
    <property type="match status" value="1"/>
</dbReference>
<dbReference type="SMART" id="SM00382">
    <property type="entry name" value="AAA"/>
    <property type="match status" value="1"/>
</dbReference>
<feature type="binding site" evidence="5">
    <location>
        <position position="24"/>
    </location>
    <ligand>
        <name>ATP</name>
        <dbReference type="ChEBI" id="CHEBI:30616"/>
    </ligand>
</feature>
<evidence type="ECO:0000256" key="5">
    <source>
        <dbReference type="HAMAP-Rule" id="MF_00249"/>
    </source>
</evidence>
<dbReference type="SMART" id="SM01086">
    <property type="entry name" value="ClpB_D2-small"/>
    <property type="match status" value="1"/>
</dbReference>
<dbReference type="HAMAP" id="MF_00249">
    <property type="entry name" value="HslU"/>
    <property type="match status" value="1"/>
</dbReference>
<feature type="binding site" evidence="5">
    <location>
        <begin position="66"/>
        <end position="71"/>
    </location>
    <ligand>
        <name>ATP</name>
        <dbReference type="ChEBI" id="CHEBI:30616"/>
    </ligand>
</feature>
<dbReference type="InterPro" id="IPR003959">
    <property type="entry name" value="ATPase_AAA_core"/>
</dbReference>
<dbReference type="PANTHER" id="PTHR48102">
    <property type="entry name" value="ATP-DEPENDENT CLP PROTEASE ATP-BINDING SUBUNIT CLPX-LIKE, MITOCHONDRIAL-RELATED"/>
    <property type="match status" value="1"/>
</dbReference>
<accession>A0AAE3IPL9</accession>
<dbReference type="Gene3D" id="1.10.8.60">
    <property type="match status" value="1"/>
</dbReference>
<evidence type="ECO:0000259" key="7">
    <source>
        <dbReference type="SMART" id="SM00382"/>
    </source>
</evidence>
<keyword evidence="3 5" id="KW-0067">ATP-binding</keyword>
<dbReference type="SUPFAM" id="SSF52540">
    <property type="entry name" value="P-loop containing nucleoside triphosphate hydrolases"/>
    <property type="match status" value="1"/>
</dbReference>
<feature type="binding site" evidence="5">
    <location>
        <position position="283"/>
    </location>
    <ligand>
        <name>ATP</name>
        <dbReference type="ChEBI" id="CHEBI:30616"/>
    </ligand>
</feature>
<evidence type="ECO:0000259" key="8">
    <source>
        <dbReference type="SMART" id="SM01086"/>
    </source>
</evidence>
<dbReference type="Pfam" id="PF07724">
    <property type="entry name" value="AAA_2"/>
    <property type="match status" value="1"/>
</dbReference>
<proteinExistence type="inferred from homology"/>
<dbReference type="GO" id="GO:0009376">
    <property type="term" value="C:HslUV protease complex"/>
    <property type="evidence" value="ECO:0007669"/>
    <property type="project" value="UniProtKB-UniRule"/>
</dbReference>
<dbReference type="GO" id="GO:0005524">
    <property type="term" value="F:ATP binding"/>
    <property type="evidence" value="ECO:0007669"/>
    <property type="project" value="UniProtKB-UniRule"/>
</dbReference>
<name>A0AAE3IPL9_9BACI</name>
<feature type="binding site" evidence="5">
    <location>
        <position position="421"/>
    </location>
    <ligand>
        <name>ATP</name>
        <dbReference type="ChEBI" id="CHEBI:30616"/>
    </ligand>
</feature>
<dbReference type="FunFam" id="3.40.50.300:FF:000220">
    <property type="entry name" value="ATP-dependent protease ATPase subunit HslU"/>
    <property type="match status" value="1"/>
</dbReference>
<dbReference type="NCBIfam" id="TIGR00390">
    <property type="entry name" value="hslU"/>
    <property type="match status" value="1"/>
</dbReference>
<feature type="binding site" evidence="5">
    <location>
        <position position="349"/>
    </location>
    <ligand>
        <name>ATP</name>
        <dbReference type="ChEBI" id="CHEBI:30616"/>
    </ligand>
</feature>
<evidence type="ECO:0000256" key="4">
    <source>
        <dbReference type="ARBA" id="ARBA00023186"/>
    </source>
</evidence>
<feature type="domain" description="AAA+ ATPase" evidence="7">
    <location>
        <begin position="55"/>
        <end position="364"/>
    </location>
</feature>
<comment type="function">
    <text evidence="5">ATPase subunit of a proteasome-like degradation complex; this subunit has chaperone activity. The binding of ATP and its subsequent hydrolysis by HslU are essential for unfolding of protein substrates subsequently hydrolyzed by HslV. HslU recognizes the N-terminal part of its protein substrates and unfolds these before they are guided to HslV for hydrolysis.</text>
</comment>
<keyword evidence="2 5" id="KW-0547">Nucleotide-binding</keyword>
<dbReference type="GO" id="GO:0036402">
    <property type="term" value="F:proteasome-activating activity"/>
    <property type="evidence" value="ECO:0007669"/>
    <property type="project" value="UniProtKB-UniRule"/>
</dbReference>
<comment type="caution">
    <text evidence="9">The sequence shown here is derived from an EMBL/GenBank/DDBJ whole genome shotgun (WGS) entry which is preliminary data.</text>
</comment>
<dbReference type="NCBIfam" id="NF003544">
    <property type="entry name" value="PRK05201.1"/>
    <property type="match status" value="1"/>
</dbReference>
<comment type="subunit">
    <text evidence="5">A double ring-shaped homohexamer of HslV is capped on each side by a ring-shaped HslU homohexamer. The assembly of the HslU/HslV complex is dependent on binding of ATP.</text>
</comment>
<dbReference type="Gene3D" id="1.10.8.10">
    <property type="entry name" value="DNA helicase RuvA subunit, C-terminal domain"/>
    <property type="match status" value="1"/>
</dbReference>
<evidence type="ECO:0000256" key="6">
    <source>
        <dbReference type="SAM" id="MobiDB-lite"/>
    </source>
</evidence>
<dbReference type="InterPro" id="IPR050052">
    <property type="entry name" value="ATP-dep_Clp_protease_ClpX"/>
</dbReference>
<protein>
    <recommendedName>
        <fullName evidence="5">ATP-dependent protease ATPase subunit HslU</fullName>
    </recommendedName>
    <alternativeName>
        <fullName evidence="5">Unfoldase HslU</fullName>
    </alternativeName>
</protein>
<keyword evidence="10" id="KW-1185">Reference proteome</keyword>
<gene>
    <name evidence="5 9" type="primary">hslU</name>
    <name evidence="9" type="ORF">OEV98_00885</name>
</gene>
<keyword evidence="9" id="KW-0378">Hydrolase</keyword>
<keyword evidence="4 5" id="KW-0143">Chaperone</keyword>
<feature type="region of interest" description="Disordered" evidence="6">
    <location>
        <begin position="160"/>
        <end position="179"/>
    </location>
</feature>
<organism evidence="9 10">
    <name type="scientific">Perspicuibacillus lycopersici</name>
    <dbReference type="NCBI Taxonomy" id="1325689"/>
    <lineage>
        <taxon>Bacteria</taxon>
        <taxon>Bacillati</taxon>
        <taxon>Bacillota</taxon>
        <taxon>Bacilli</taxon>
        <taxon>Bacillales</taxon>
        <taxon>Bacillaceae</taxon>
        <taxon>Perspicuibacillus</taxon>
    </lineage>
</organism>
<dbReference type="AlphaFoldDB" id="A0AAE3IPL9"/>
<evidence type="ECO:0000313" key="9">
    <source>
        <dbReference type="EMBL" id="MCU9612112.1"/>
    </source>
</evidence>
<evidence type="ECO:0000256" key="1">
    <source>
        <dbReference type="ARBA" id="ARBA00009771"/>
    </source>
</evidence>
<keyword evidence="5" id="KW-0963">Cytoplasm</keyword>
<dbReference type="GO" id="GO:0008233">
    <property type="term" value="F:peptidase activity"/>
    <property type="evidence" value="ECO:0007669"/>
    <property type="project" value="InterPro"/>
</dbReference>
<feature type="compositionally biased region" description="Basic and acidic residues" evidence="6">
    <location>
        <begin position="167"/>
        <end position="179"/>
    </location>
</feature>
<comment type="similarity">
    <text evidence="1 5">Belongs to the ClpX chaperone family. HslU subfamily.</text>
</comment>
<feature type="domain" description="Clp ATPase C-terminal" evidence="8">
    <location>
        <begin position="363"/>
        <end position="459"/>
    </location>
</feature>
<dbReference type="InterPro" id="IPR019489">
    <property type="entry name" value="Clp_ATPase_C"/>
</dbReference>
<dbReference type="Gene3D" id="3.40.50.300">
    <property type="entry name" value="P-loop containing nucleotide triphosphate hydrolases"/>
    <property type="match status" value="2"/>
</dbReference>
<sequence length="471" mass="52992">MEQKQLGAELTPRQIVEKLDQFIVGQTEAKRAVAIALRNRYRRSLLSDKLRDEVIPKNILMIGPTGVGKTEIARRIAKLVHAPFVKVEATKFTEVGYVGRDVESMIRDLVETSVRIVKQEKMVSVKEKALHNANRRLVDLLVPSAQKSTQFKNPFEMLFGGGNQEEQSPKSEAEDVNRAEKRRVIREKLANGELENEIVTIEVEEQTPSMFDMLQGSGIEQMGMNMQDALGSFLPKKRKKRKLPVKDARKILTNEEASKLIDMDEVTEQAIFRAEQTGIIFIDEIDKIASKSSGGSSADVSREGVQRDILPVVEGSTVVTKYGSVNTDHILFIAAGAFHMAKPSDLIPELQGRFPIRVELKKLSVEDFMSILIEPDNAILKQYIALLETEGIKIEFSDDAIRRIAEVAHEVNQNTDNIGARRLHTIMEKLLEDLSFEAPEITMEKITITPQYVEEKLGVISKNKDLSQFIL</sequence>
<reference evidence="9" key="1">
    <citation type="submission" date="2022-10" db="EMBL/GenBank/DDBJ databases">
        <title>Description of Fervidibacillus gen. nov. in the family Fervidibacillaceae fam. nov. with two species, Fervidibacillus albus sp. nov., and Fervidibacillus halotolerans sp. nov., isolated from tidal flat sediments.</title>
        <authorList>
            <person name="Kwon K.K."/>
            <person name="Yang S.-H."/>
        </authorList>
    </citation>
    <scope>NUCLEOTIDE SEQUENCE</scope>
    <source>
        <strain evidence="9">JCM 19140</strain>
    </source>
</reference>